<protein>
    <recommendedName>
        <fullName evidence="1">DUF7597 domain-containing protein</fullName>
    </recommendedName>
</protein>
<reference evidence="2" key="2">
    <citation type="submission" date="2008-12" db="EMBL/GenBank/DDBJ databases">
        <title>Improved gene annotation of the rice (Oryza sativa) genomes.</title>
        <authorList>
            <person name="Wang J."/>
            <person name="Li R."/>
            <person name="Fan W."/>
            <person name="Huang Q."/>
            <person name="Zhang J."/>
            <person name="Zhou Y."/>
            <person name="Hu Y."/>
            <person name="Zi S."/>
            <person name="Li J."/>
            <person name="Ni P."/>
            <person name="Zheng H."/>
            <person name="Zhang Y."/>
            <person name="Zhao M."/>
            <person name="Hao Q."/>
            <person name="McDermott J."/>
            <person name="Samudrala R."/>
            <person name="Kristiansen K."/>
            <person name="Wong G.K.-S."/>
        </authorList>
    </citation>
    <scope>NUCLEOTIDE SEQUENCE</scope>
</reference>
<dbReference type="AlphaFoldDB" id="B9FX01"/>
<dbReference type="EMBL" id="CM000144">
    <property type="protein sequence ID" value="EEE67088.1"/>
    <property type="molecule type" value="Genomic_DNA"/>
</dbReference>
<gene>
    <name evidence="2" type="ORF">OsJ_24072</name>
</gene>
<name>B9FX01_ORYSJ</name>
<dbReference type="InterPro" id="IPR056018">
    <property type="entry name" value="DUF7597"/>
</dbReference>
<reference evidence="2" key="1">
    <citation type="journal article" date="2005" name="PLoS Biol.">
        <title>The genomes of Oryza sativa: a history of duplications.</title>
        <authorList>
            <person name="Yu J."/>
            <person name="Wang J."/>
            <person name="Lin W."/>
            <person name="Li S."/>
            <person name="Li H."/>
            <person name="Zhou J."/>
            <person name="Ni P."/>
            <person name="Dong W."/>
            <person name="Hu S."/>
            <person name="Zeng C."/>
            <person name="Zhang J."/>
            <person name="Zhang Y."/>
            <person name="Li R."/>
            <person name="Xu Z."/>
            <person name="Li S."/>
            <person name="Li X."/>
            <person name="Zheng H."/>
            <person name="Cong L."/>
            <person name="Lin L."/>
            <person name="Yin J."/>
            <person name="Geng J."/>
            <person name="Li G."/>
            <person name="Shi J."/>
            <person name="Liu J."/>
            <person name="Lv H."/>
            <person name="Li J."/>
            <person name="Wang J."/>
            <person name="Deng Y."/>
            <person name="Ran L."/>
            <person name="Shi X."/>
            <person name="Wang X."/>
            <person name="Wu Q."/>
            <person name="Li C."/>
            <person name="Ren X."/>
            <person name="Wang J."/>
            <person name="Wang X."/>
            <person name="Li D."/>
            <person name="Liu D."/>
            <person name="Zhang X."/>
            <person name="Ji Z."/>
            <person name="Zhao W."/>
            <person name="Sun Y."/>
            <person name="Zhang Z."/>
            <person name="Bao J."/>
            <person name="Han Y."/>
            <person name="Dong L."/>
            <person name="Ji J."/>
            <person name="Chen P."/>
            <person name="Wu S."/>
            <person name="Liu J."/>
            <person name="Xiao Y."/>
            <person name="Bu D."/>
            <person name="Tan J."/>
            <person name="Yang L."/>
            <person name="Ye C."/>
            <person name="Zhang J."/>
            <person name="Xu J."/>
            <person name="Zhou Y."/>
            <person name="Yu Y."/>
            <person name="Zhang B."/>
            <person name="Zhuang S."/>
            <person name="Wei H."/>
            <person name="Liu B."/>
            <person name="Lei M."/>
            <person name="Yu H."/>
            <person name="Li Y."/>
            <person name="Xu H."/>
            <person name="Wei S."/>
            <person name="He X."/>
            <person name="Fang L."/>
            <person name="Zhang Z."/>
            <person name="Zhang Y."/>
            <person name="Huang X."/>
            <person name="Su Z."/>
            <person name="Tong W."/>
            <person name="Li J."/>
            <person name="Tong Z."/>
            <person name="Li S."/>
            <person name="Ye J."/>
            <person name="Wang L."/>
            <person name="Fang L."/>
            <person name="Lei T."/>
            <person name="Chen C."/>
            <person name="Chen H."/>
            <person name="Xu Z."/>
            <person name="Li H."/>
            <person name="Huang H."/>
            <person name="Zhang F."/>
            <person name="Xu H."/>
            <person name="Li N."/>
            <person name="Zhao C."/>
            <person name="Li S."/>
            <person name="Dong L."/>
            <person name="Huang Y."/>
            <person name="Li L."/>
            <person name="Xi Y."/>
            <person name="Qi Q."/>
            <person name="Li W."/>
            <person name="Zhang B."/>
            <person name="Hu W."/>
            <person name="Zhang Y."/>
            <person name="Tian X."/>
            <person name="Jiao Y."/>
            <person name="Liang X."/>
            <person name="Jin J."/>
            <person name="Gao L."/>
            <person name="Zheng W."/>
            <person name="Hao B."/>
            <person name="Liu S."/>
            <person name="Wang W."/>
            <person name="Yuan L."/>
            <person name="Cao M."/>
            <person name="McDermott J."/>
            <person name="Samudrala R."/>
            <person name="Wang J."/>
            <person name="Wong G.K."/>
            <person name="Yang H."/>
        </authorList>
    </citation>
    <scope>NUCLEOTIDE SEQUENCE [LARGE SCALE GENOMIC DNA]</scope>
</reference>
<evidence type="ECO:0000259" key="1">
    <source>
        <dbReference type="Pfam" id="PF24530"/>
    </source>
</evidence>
<feature type="domain" description="DUF7597" evidence="1">
    <location>
        <begin position="108"/>
        <end position="154"/>
    </location>
</feature>
<dbReference type="PANTHER" id="PTHR33075">
    <property type="entry name" value="OS02G0499800 PROTEIN"/>
    <property type="match status" value="1"/>
</dbReference>
<dbReference type="Proteomes" id="UP000007752">
    <property type="component" value="Chromosome 7"/>
</dbReference>
<sequence length="481" mass="51495">MAIVIALSHGASLAARVFNRLHVLDPPCPSPVAAGEKVSISAPDPISHKPVSRPKVPVSDGNAPNAISKSFFNFNSGPKAARVLGLSSKSSVLSNGLPIGFGKSRDGEFLDQVRNIRVLASYPHPNVVALFQIRSPVHRDALVLGQPIAYDEEKQQQLEAPPNRPLDDVPQYVAWEQLNAPNGQSWTIYVYTLNGEFADVFPLDDDLPLGEGPINSSSTSSILAASSGNSTNSVISISSDEAIEHVSDNSLMVQKVFVDANLLRLLCQRFPQVMFDENFVKDASFWSALTSDHHSFQGNASGSSDWASRIVSDSVSVGSDEVLDPTPLAVVPPSDSFLALTAFEDPVMPTKRSYKKRAAGSVTPIVTTGLRRSSRLLAISDGHKIGFKDDDLVEPDPNQRIGNPRGKSVKKLKQVAHEAGLLFSGSSLQESDFMEDSAEVEGPASCPIPLLQKMATNLCGVAPQDVTQESLLASSPKSVPV</sequence>
<accession>B9FX01</accession>
<organism evidence="2">
    <name type="scientific">Oryza sativa subsp. japonica</name>
    <name type="common">Rice</name>
    <dbReference type="NCBI Taxonomy" id="39947"/>
    <lineage>
        <taxon>Eukaryota</taxon>
        <taxon>Viridiplantae</taxon>
        <taxon>Streptophyta</taxon>
        <taxon>Embryophyta</taxon>
        <taxon>Tracheophyta</taxon>
        <taxon>Spermatophyta</taxon>
        <taxon>Magnoliopsida</taxon>
        <taxon>Liliopsida</taxon>
        <taxon>Poales</taxon>
        <taxon>Poaceae</taxon>
        <taxon>BOP clade</taxon>
        <taxon>Oryzoideae</taxon>
        <taxon>Oryzeae</taxon>
        <taxon>Oryzinae</taxon>
        <taxon>Oryza</taxon>
        <taxon>Oryza sativa</taxon>
    </lineage>
</organism>
<dbReference type="PANTHER" id="PTHR33075:SF7">
    <property type="entry name" value="OS02G0303350 PROTEIN"/>
    <property type="match status" value="1"/>
</dbReference>
<evidence type="ECO:0000313" key="2">
    <source>
        <dbReference type="EMBL" id="EEE67088.1"/>
    </source>
</evidence>
<proteinExistence type="predicted"/>
<dbReference type="Pfam" id="PF24530">
    <property type="entry name" value="DUF7597"/>
    <property type="match status" value="1"/>
</dbReference>